<reference evidence="5 6" key="1">
    <citation type="submission" date="2019-03" db="EMBL/GenBank/DDBJ databases">
        <title>Genomic Encyclopedia of Archaeal and Bacterial Type Strains, Phase II (KMG-II): from individual species to whole genera.</title>
        <authorList>
            <person name="Goeker M."/>
        </authorList>
    </citation>
    <scope>NUCLEOTIDE SEQUENCE [LARGE SCALE GENOMIC DNA]</scope>
    <source>
        <strain evidence="5 6">DSM 26433</strain>
    </source>
</reference>
<dbReference type="InterPro" id="IPR006439">
    <property type="entry name" value="HAD-SF_hydro_IA"/>
</dbReference>
<dbReference type="PANTHER" id="PTHR43434:SF1">
    <property type="entry name" value="PHOSPHOGLYCOLATE PHOSPHATASE"/>
    <property type="match status" value="1"/>
</dbReference>
<comment type="pathway">
    <text evidence="2">Organic acid metabolism; glycolate biosynthesis; glycolate from 2-phosphoglycolate: step 1/1.</text>
</comment>
<evidence type="ECO:0000313" key="6">
    <source>
        <dbReference type="Proteomes" id="UP000295673"/>
    </source>
</evidence>
<protein>
    <recommendedName>
        <fullName evidence="4">phosphoglycolate phosphatase</fullName>
        <ecNumber evidence="4">3.1.3.18</ecNumber>
    </recommendedName>
</protein>
<proteinExistence type="inferred from homology"/>
<dbReference type="AlphaFoldDB" id="A0A4R1NP82"/>
<gene>
    <name evidence="5" type="ORF">BXY66_2233</name>
</gene>
<dbReference type="Proteomes" id="UP000295673">
    <property type="component" value="Unassembled WGS sequence"/>
</dbReference>
<evidence type="ECO:0000256" key="4">
    <source>
        <dbReference type="ARBA" id="ARBA00013078"/>
    </source>
</evidence>
<sequence>MRADGLLFDKDGTLFDFAATWNAWAFDAIHGFAAGDSALADRIAEALAFDLTAKQFRPDSFVIAGTNREAAEAVAAVVPGADVDAIEIKMAQDAARAPLVPAVPLSPYLSGLRAKGLKLGVMTNDSEFSAQAQLDGAGVSGLFDFIAGFDSGYGAKPDPEPLLAFADKLELAPERVVMVGDSTHDLIAGRRAGMQTVAVLTGVALTEELAPYADVVLPDIGHITDWLTA</sequence>
<comment type="similarity">
    <text evidence="3">Belongs to the HAD-like hydrolase superfamily. CbbY/CbbZ/Gph/YieH family.</text>
</comment>
<dbReference type="GO" id="GO:0008967">
    <property type="term" value="F:phosphoglycolate phosphatase activity"/>
    <property type="evidence" value="ECO:0007669"/>
    <property type="project" value="UniProtKB-EC"/>
</dbReference>
<accession>A0A4R1NP82</accession>
<comment type="caution">
    <text evidence="5">The sequence shown here is derived from an EMBL/GenBank/DDBJ whole genome shotgun (WGS) entry which is preliminary data.</text>
</comment>
<dbReference type="SFLD" id="SFLDS00003">
    <property type="entry name" value="Haloacid_Dehalogenase"/>
    <property type="match status" value="1"/>
</dbReference>
<organism evidence="5 6">
    <name type="scientific">Shimia isoporae</name>
    <dbReference type="NCBI Taxonomy" id="647720"/>
    <lineage>
        <taxon>Bacteria</taxon>
        <taxon>Pseudomonadati</taxon>
        <taxon>Pseudomonadota</taxon>
        <taxon>Alphaproteobacteria</taxon>
        <taxon>Rhodobacterales</taxon>
        <taxon>Roseobacteraceae</taxon>
    </lineage>
</organism>
<evidence type="ECO:0000256" key="2">
    <source>
        <dbReference type="ARBA" id="ARBA00004818"/>
    </source>
</evidence>
<evidence type="ECO:0000313" key="5">
    <source>
        <dbReference type="EMBL" id="TCL10164.1"/>
    </source>
</evidence>
<dbReference type="InterPro" id="IPR036412">
    <property type="entry name" value="HAD-like_sf"/>
</dbReference>
<dbReference type="SFLD" id="SFLDG01129">
    <property type="entry name" value="C1.5:_HAD__Beta-PGM__Phosphata"/>
    <property type="match status" value="1"/>
</dbReference>
<dbReference type="InterPro" id="IPR050155">
    <property type="entry name" value="HAD-like_hydrolase_sf"/>
</dbReference>
<comment type="catalytic activity">
    <reaction evidence="1">
        <text>2-phosphoglycolate + H2O = glycolate + phosphate</text>
        <dbReference type="Rhea" id="RHEA:14369"/>
        <dbReference type="ChEBI" id="CHEBI:15377"/>
        <dbReference type="ChEBI" id="CHEBI:29805"/>
        <dbReference type="ChEBI" id="CHEBI:43474"/>
        <dbReference type="ChEBI" id="CHEBI:58033"/>
        <dbReference type="EC" id="3.1.3.18"/>
    </reaction>
</comment>
<evidence type="ECO:0000256" key="1">
    <source>
        <dbReference type="ARBA" id="ARBA00000830"/>
    </source>
</evidence>
<dbReference type="NCBIfam" id="TIGR01509">
    <property type="entry name" value="HAD-SF-IA-v3"/>
    <property type="match status" value="1"/>
</dbReference>
<dbReference type="PRINTS" id="PR00413">
    <property type="entry name" value="HADHALOGNASE"/>
</dbReference>
<dbReference type="InterPro" id="IPR023198">
    <property type="entry name" value="PGP-like_dom2"/>
</dbReference>
<name>A0A4R1NP82_9RHOB</name>
<dbReference type="SUPFAM" id="SSF56784">
    <property type="entry name" value="HAD-like"/>
    <property type="match status" value="1"/>
</dbReference>
<dbReference type="EC" id="3.1.3.18" evidence="4"/>
<dbReference type="PANTHER" id="PTHR43434">
    <property type="entry name" value="PHOSPHOGLYCOLATE PHOSPHATASE"/>
    <property type="match status" value="1"/>
</dbReference>
<dbReference type="GO" id="GO:0006281">
    <property type="term" value="P:DNA repair"/>
    <property type="evidence" value="ECO:0007669"/>
    <property type="project" value="TreeGrafter"/>
</dbReference>
<dbReference type="NCBIfam" id="TIGR01549">
    <property type="entry name" value="HAD-SF-IA-v1"/>
    <property type="match status" value="1"/>
</dbReference>
<dbReference type="Gene3D" id="3.40.50.1000">
    <property type="entry name" value="HAD superfamily/HAD-like"/>
    <property type="match status" value="1"/>
</dbReference>
<dbReference type="InterPro" id="IPR023214">
    <property type="entry name" value="HAD_sf"/>
</dbReference>
<evidence type="ECO:0000256" key="3">
    <source>
        <dbReference type="ARBA" id="ARBA00006171"/>
    </source>
</evidence>
<dbReference type="OrthoDB" id="9797743at2"/>
<dbReference type="Gene3D" id="1.10.150.240">
    <property type="entry name" value="Putative phosphatase, domain 2"/>
    <property type="match status" value="1"/>
</dbReference>
<dbReference type="Pfam" id="PF00702">
    <property type="entry name" value="Hydrolase"/>
    <property type="match status" value="1"/>
</dbReference>
<keyword evidence="6" id="KW-1185">Reference proteome</keyword>
<dbReference type="EMBL" id="SMGR01000001">
    <property type="protein sequence ID" value="TCL10164.1"/>
    <property type="molecule type" value="Genomic_DNA"/>
</dbReference>